<dbReference type="OrthoDB" id="195620at2"/>
<protein>
    <submittedName>
        <fullName evidence="2">DUF3016 domain-containing protein</fullName>
    </submittedName>
</protein>
<evidence type="ECO:0000256" key="1">
    <source>
        <dbReference type="SAM" id="SignalP"/>
    </source>
</evidence>
<keyword evidence="1" id="KW-0732">Signal</keyword>
<sequence>MRPTIARTLVALLPLIMVPIANAASSVEVDFKNPEKYTDASLDSPGYERGADSYVMKELRSYFQKLGERYLPPGQQLQIEIRNIDLAGRFEPWRPNAYDVRFMRDITWPSIDLHYVLKQDGEIVSQADARVVDQLYLQRPGRANRSDRLYSEKAMLSDWFVRQFGGEHQVGQISHP</sequence>
<name>A0A2Z4RSB6_PSEPU</name>
<organism evidence="2 3">
    <name type="scientific">Pseudomonas putida</name>
    <name type="common">Arthrobacter siderocapsulatus</name>
    <dbReference type="NCBI Taxonomy" id="303"/>
    <lineage>
        <taxon>Bacteria</taxon>
        <taxon>Pseudomonadati</taxon>
        <taxon>Pseudomonadota</taxon>
        <taxon>Gammaproteobacteria</taxon>
        <taxon>Pseudomonadales</taxon>
        <taxon>Pseudomonadaceae</taxon>
        <taxon>Pseudomonas</taxon>
    </lineage>
</organism>
<dbReference type="Pfam" id="PF11454">
    <property type="entry name" value="DUF3016"/>
    <property type="match status" value="1"/>
</dbReference>
<dbReference type="Proteomes" id="UP000250299">
    <property type="component" value="Chromosome"/>
</dbReference>
<accession>A0A2Z4RSB6</accession>
<dbReference type="EMBL" id="CP029693">
    <property type="protein sequence ID" value="AWY43906.1"/>
    <property type="molecule type" value="Genomic_DNA"/>
</dbReference>
<dbReference type="RefSeq" id="WP_110967425.1">
    <property type="nucleotide sequence ID" value="NZ_CP029693.1"/>
</dbReference>
<feature type="signal peptide" evidence="1">
    <location>
        <begin position="1"/>
        <end position="23"/>
    </location>
</feature>
<reference evidence="2 3" key="1">
    <citation type="submission" date="2018-05" db="EMBL/GenBank/DDBJ databases">
        <title>Whole genome sequence of Pseudomonas putida JBC17.</title>
        <authorList>
            <person name="Lee Y.H."/>
            <person name="David K."/>
        </authorList>
    </citation>
    <scope>NUCLEOTIDE SEQUENCE [LARGE SCALE GENOMIC DNA]</scope>
    <source>
        <strain evidence="2 3">JBC17</strain>
    </source>
</reference>
<gene>
    <name evidence="2" type="ORF">DKY63_29950</name>
</gene>
<proteinExistence type="predicted"/>
<dbReference type="AlphaFoldDB" id="A0A2Z4RSB6"/>
<dbReference type="InterPro" id="IPR021557">
    <property type="entry name" value="DUF3016"/>
</dbReference>
<evidence type="ECO:0000313" key="3">
    <source>
        <dbReference type="Proteomes" id="UP000250299"/>
    </source>
</evidence>
<feature type="chain" id="PRO_5016311674" evidence="1">
    <location>
        <begin position="24"/>
        <end position="176"/>
    </location>
</feature>
<evidence type="ECO:0000313" key="2">
    <source>
        <dbReference type="EMBL" id="AWY43906.1"/>
    </source>
</evidence>